<keyword evidence="3" id="KW-1185">Reference proteome</keyword>
<feature type="transmembrane region" description="Helical" evidence="1">
    <location>
        <begin position="111"/>
        <end position="134"/>
    </location>
</feature>
<comment type="caution">
    <text evidence="2">The sequence shown here is derived from an EMBL/GenBank/DDBJ whole genome shotgun (WGS) entry which is preliminary data.</text>
</comment>
<dbReference type="EMBL" id="JAFEUP010000004">
    <property type="protein sequence ID" value="MBM7061992.1"/>
    <property type="molecule type" value="Genomic_DNA"/>
</dbReference>
<name>A0ABS2IFY4_9GAMM</name>
<dbReference type="Pfam" id="PF06961">
    <property type="entry name" value="DUF1294"/>
    <property type="match status" value="1"/>
</dbReference>
<reference evidence="2 3" key="1">
    <citation type="submission" date="2021-02" db="EMBL/GenBank/DDBJ databases">
        <authorList>
            <person name="Lee D.-H."/>
        </authorList>
    </citation>
    <scope>NUCLEOTIDE SEQUENCE [LARGE SCALE GENOMIC DNA]</scope>
    <source>
        <strain evidence="2 3">UL073</strain>
    </source>
</reference>
<accession>A0ABS2IFY4</accession>
<keyword evidence="1" id="KW-0472">Membrane</keyword>
<organism evidence="2 3">
    <name type="scientific">Zestomonas insulae</name>
    <dbReference type="NCBI Taxonomy" id="2809017"/>
    <lineage>
        <taxon>Bacteria</taxon>
        <taxon>Pseudomonadati</taxon>
        <taxon>Pseudomonadota</taxon>
        <taxon>Gammaproteobacteria</taxon>
        <taxon>Pseudomonadales</taxon>
        <taxon>Pseudomonadaceae</taxon>
        <taxon>Zestomonas</taxon>
    </lineage>
</organism>
<proteinExistence type="predicted"/>
<gene>
    <name evidence="2" type="ORF">JQX08_14870</name>
</gene>
<dbReference type="Proteomes" id="UP000717995">
    <property type="component" value="Unassembled WGS sequence"/>
</dbReference>
<feature type="transmembrane region" description="Helical" evidence="1">
    <location>
        <begin position="45"/>
        <end position="63"/>
    </location>
</feature>
<evidence type="ECO:0000313" key="3">
    <source>
        <dbReference type="Proteomes" id="UP000717995"/>
    </source>
</evidence>
<sequence>MPRAAQSRQASAGVQGAGGKLLVLLGLCVLPTLGTLRLLQELGVLWPALAYGVMSLLSFVLYWHDKARAQQGGWRIPENTLHLSELFGGWPGALLAQQLFRHKTRKLPFQLIFWGIVLVHQLAWADWLAGGRLIGHLLLDLWSH</sequence>
<evidence type="ECO:0000313" key="2">
    <source>
        <dbReference type="EMBL" id="MBM7061992.1"/>
    </source>
</evidence>
<protein>
    <submittedName>
        <fullName evidence="2">DUF1294 domain-containing protein</fullName>
    </submittedName>
</protein>
<evidence type="ECO:0000256" key="1">
    <source>
        <dbReference type="SAM" id="Phobius"/>
    </source>
</evidence>
<dbReference type="InterPro" id="IPR010718">
    <property type="entry name" value="DUF1294"/>
</dbReference>
<feature type="transmembrane region" description="Helical" evidence="1">
    <location>
        <begin position="21"/>
        <end position="39"/>
    </location>
</feature>
<keyword evidence="1" id="KW-1133">Transmembrane helix</keyword>
<keyword evidence="1" id="KW-0812">Transmembrane</keyword>